<protein>
    <submittedName>
        <fullName evidence="1">Uncharacterized protein</fullName>
    </submittedName>
</protein>
<sequence>MLTEETYYLVAVRGFLQAIHSFIKHKLLLQER</sequence>
<keyword evidence="2" id="KW-1185">Reference proteome</keyword>
<name>A0A286GBF3_9BACT</name>
<organism evidence="1 2">
    <name type="scientific">Spirosoma fluviale</name>
    <dbReference type="NCBI Taxonomy" id="1597977"/>
    <lineage>
        <taxon>Bacteria</taxon>
        <taxon>Pseudomonadati</taxon>
        <taxon>Bacteroidota</taxon>
        <taxon>Cytophagia</taxon>
        <taxon>Cytophagales</taxon>
        <taxon>Cytophagaceae</taxon>
        <taxon>Spirosoma</taxon>
    </lineage>
</organism>
<proteinExistence type="predicted"/>
<dbReference type="AlphaFoldDB" id="A0A286GBF3"/>
<dbReference type="EMBL" id="OCNH01000003">
    <property type="protein sequence ID" value="SOD92822.1"/>
    <property type="molecule type" value="Genomic_DNA"/>
</dbReference>
<dbReference type="Proteomes" id="UP000219452">
    <property type="component" value="Unassembled WGS sequence"/>
</dbReference>
<evidence type="ECO:0000313" key="1">
    <source>
        <dbReference type="EMBL" id="SOD92822.1"/>
    </source>
</evidence>
<gene>
    <name evidence="1" type="ORF">SAMN06269250_4200</name>
</gene>
<evidence type="ECO:0000313" key="2">
    <source>
        <dbReference type="Proteomes" id="UP000219452"/>
    </source>
</evidence>
<accession>A0A286GBF3</accession>
<reference evidence="2" key="1">
    <citation type="submission" date="2017-09" db="EMBL/GenBank/DDBJ databases">
        <authorList>
            <person name="Varghese N."/>
            <person name="Submissions S."/>
        </authorList>
    </citation>
    <scope>NUCLEOTIDE SEQUENCE [LARGE SCALE GENOMIC DNA]</scope>
    <source>
        <strain evidence="2">DSM 29961</strain>
    </source>
</reference>